<comment type="caution">
    <text evidence="1">The sequence shown here is derived from an EMBL/GenBank/DDBJ whole genome shotgun (WGS) entry which is preliminary data.</text>
</comment>
<evidence type="ECO:0000313" key="1">
    <source>
        <dbReference type="EMBL" id="KAK5849566.1"/>
    </source>
</evidence>
<organism evidence="1 2">
    <name type="scientific">Eleginops maclovinus</name>
    <name type="common">Patagonian blennie</name>
    <name type="synonym">Eleginus maclovinus</name>
    <dbReference type="NCBI Taxonomy" id="56733"/>
    <lineage>
        <taxon>Eukaryota</taxon>
        <taxon>Metazoa</taxon>
        <taxon>Chordata</taxon>
        <taxon>Craniata</taxon>
        <taxon>Vertebrata</taxon>
        <taxon>Euteleostomi</taxon>
        <taxon>Actinopterygii</taxon>
        <taxon>Neopterygii</taxon>
        <taxon>Teleostei</taxon>
        <taxon>Neoteleostei</taxon>
        <taxon>Acanthomorphata</taxon>
        <taxon>Eupercaria</taxon>
        <taxon>Perciformes</taxon>
        <taxon>Notothenioidei</taxon>
        <taxon>Eleginopidae</taxon>
        <taxon>Eleginops</taxon>
    </lineage>
</organism>
<dbReference type="Proteomes" id="UP001346869">
    <property type="component" value="Unassembled WGS sequence"/>
</dbReference>
<dbReference type="EMBL" id="JAUZQC010000023">
    <property type="protein sequence ID" value="KAK5849566.1"/>
    <property type="molecule type" value="Genomic_DNA"/>
</dbReference>
<sequence>MVDSVCLKGLGCEQLKVTSLSEGQHLASIRKQISSHSPHASSPLVINGLTAATMTFHPVSSLSHHASGGYPGIWRRRRMLTGSNPAHCHSS</sequence>
<protein>
    <submittedName>
        <fullName evidence="1">Uncharacterized protein</fullName>
    </submittedName>
</protein>
<accession>A0AAN7ZXR5</accession>
<evidence type="ECO:0000313" key="2">
    <source>
        <dbReference type="Proteomes" id="UP001346869"/>
    </source>
</evidence>
<reference evidence="1 2" key="2">
    <citation type="journal article" date="2023" name="Mol. Biol. Evol.">
        <title>Genomics of Secondarily Temperate Adaptation in the Only Non-Antarctic Icefish.</title>
        <authorList>
            <person name="Rivera-Colon A.G."/>
            <person name="Rayamajhi N."/>
            <person name="Minhas B.F."/>
            <person name="Madrigal G."/>
            <person name="Bilyk K.T."/>
            <person name="Yoon V."/>
            <person name="Hune M."/>
            <person name="Gregory S."/>
            <person name="Cheng C.H.C."/>
            <person name="Catchen J.M."/>
        </authorList>
    </citation>
    <scope>NUCLEOTIDE SEQUENCE [LARGE SCALE GENOMIC DNA]</scope>
    <source>
        <strain evidence="1">JMC-PN-2008</strain>
    </source>
</reference>
<name>A0AAN7ZXR5_ELEMC</name>
<reference evidence="1 2" key="1">
    <citation type="journal article" date="2023" name="Genes (Basel)">
        <title>Chromosome-Level Genome Assembly and Circadian Gene Repertoire of the Patagonia Blennie Eleginops maclovinus-The Closest Ancestral Proxy of Antarctic Cryonotothenioids.</title>
        <authorList>
            <person name="Cheng C.C."/>
            <person name="Rivera-Colon A.G."/>
            <person name="Minhas B.F."/>
            <person name="Wilson L."/>
            <person name="Rayamajhi N."/>
            <person name="Vargas-Chacoff L."/>
            <person name="Catchen J.M."/>
        </authorList>
    </citation>
    <scope>NUCLEOTIDE SEQUENCE [LARGE SCALE GENOMIC DNA]</scope>
    <source>
        <strain evidence="1">JMC-PN-2008</strain>
    </source>
</reference>
<dbReference type="AlphaFoldDB" id="A0AAN7ZXR5"/>
<keyword evidence="2" id="KW-1185">Reference proteome</keyword>
<proteinExistence type="predicted"/>
<gene>
    <name evidence="1" type="ORF">PBY51_013892</name>
</gene>